<dbReference type="AlphaFoldDB" id="A0A075WCQ5"/>
<dbReference type="Proteomes" id="UP000028501">
    <property type="component" value="Chromosome"/>
</dbReference>
<dbReference type="KEGG" id="afg:AFULGI_00001430"/>
<sequence length="62" mass="6944">MIPLLVRFVTLRNLHPILTHFTNGITPASFALALVARSDRFMSYIPVSHIILPACVDVAAWR</sequence>
<dbReference type="RefSeq" id="WP_143274346.1">
    <property type="nucleotide sequence ID" value="NZ_CP006577.1"/>
</dbReference>
<reference evidence="1 2" key="1">
    <citation type="submission" date="2013-07" db="EMBL/GenBank/DDBJ databases">
        <title>Genome of Archaeoglobus fulgidus.</title>
        <authorList>
            <person name="Fiebig A."/>
            <person name="Birkeland N.-K."/>
        </authorList>
    </citation>
    <scope>NUCLEOTIDE SEQUENCE [LARGE SCALE GENOMIC DNA]</scope>
    <source>
        <strain evidence="1 2">DSM 8774</strain>
    </source>
</reference>
<protein>
    <submittedName>
        <fullName evidence="1">Uncharacterized protein</fullName>
    </submittedName>
</protein>
<proteinExistence type="predicted"/>
<gene>
    <name evidence="1" type="ORF">AFULGI_00001430</name>
</gene>
<organism evidence="1 2">
    <name type="scientific">Archaeoglobus fulgidus DSM 8774</name>
    <dbReference type="NCBI Taxonomy" id="1344584"/>
    <lineage>
        <taxon>Archaea</taxon>
        <taxon>Methanobacteriati</taxon>
        <taxon>Methanobacteriota</taxon>
        <taxon>Archaeoglobi</taxon>
        <taxon>Archaeoglobales</taxon>
        <taxon>Archaeoglobaceae</taxon>
        <taxon>Archaeoglobus</taxon>
    </lineage>
</organism>
<evidence type="ECO:0000313" key="2">
    <source>
        <dbReference type="Proteomes" id="UP000028501"/>
    </source>
</evidence>
<dbReference type="EMBL" id="CP006577">
    <property type="protein sequence ID" value="AIG96979.1"/>
    <property type="molecule type" value="Genomic_DNA"/>
</dbReference>
<name>A0A075WCQ5_ARCFL</name>
<dbReference type="HOGENOM" id="CLU_208206_0_0_2"/>
<evidence type="ECO:0000313" key="1">
    <source>
        <dbReference type="EMBL" id="AIG96979.1"/>
    </source>
</evidence>
<dbReference type="GeneID" id="42809665"/>
<accession>A0A075WCQ5</accession>